<reference evidence="1 2" key="1">
    <citation type="journal article" date="2018" name="New Phytol.">
        <title>Phylogenomics of Endogonaceae and evolution of mycorrhizas within Mucoromycota.</title>
        <authorList>
            <person name="Chang Y."/>
            <person name="Desiro A."/>
            <person name="Na H."/>
            <person name="Sandor L."/>
            <person name="Lipzen A."/>
            <person name="Clum A."/>
            <person name="Barry K."/>
            <person name="Grigoriev I.V."/>
            <person name="Martin F.M."/>
            <person name="Stajich J.E."/>
            <person name="Smith M.E."/>
            <person name="Bonito G."/>
            <person name="Spatafora J.W."/>
        </authorList>
    </citation>
    <scope>NUCLEOTIDE SEQUENCE [LARGE SCALE GENOMIC DNA]</scope>
    <source>
        <strain evidence="1 2">AD002</strain>
    </source>
</reference>
<sequence length="263" mass="29147">MQLRKDTFGVSENPLAFLSIILVILAFVATRLSATIVNIFNAGISTAPVTIISTTTATVISTTTAIVISTTTATVISTTTATITPTTTPAKHRLMSYVWRQNCPQIFFAWDMEIPDHEGRKRGKGELGGEIREWREIPAGESDLSDEGFQRAEISPPRSLYNITPVAEILLQIFFYTVIISLRFLAENPPTVEIHPLRKVNCDVATRAQIGFRRRNSRKHVTVFLPGTTHISSRISAATKLIFFAEQTADIVGESVKAQYQEH</sequence>
<name>A0A433QVX2_9FUNG</name>
<dbReference type="AlphaFoldDB" id="A0A433QVX2"/>
<dbReference type="Proteomes" id="UP000274822">
    <property type="component" value="Unassembled WGS sequence"/>
</dbReference>
<keyword evidence="2" id="KW-1185">Reference proteome</keyword>
<evidence type="ECO:0000313" key="1">
    <source>
        <dbReference type="EMBL" id="RUS33971.1"/>
    </source>
</evidence>
<gene>
    <name evidence="1" type="ORF">BC938DRAFT_483069</name>
</gene>
<organism evidence="1 2">
    <name type="scientific">Jimgerdemannia flammicorona</name>
    <dbReference type="NCBI Taxonomy" id="994334"/>
    <lineage>
        <taxon>Eukaryota</taxon>
        <taxon>Fungi</taxon>
        <taxon>Fungi incertae sedis</taxon>
        <taxon>Mucoromycota</taxon>
        <taxon>Mucoromycotina</taxon>
        <taxon>Endogonomycetes</taxon>
        <taxon>Endogonales</taxon>
        <taxon>Endogonaceae</taxon>
        <taxon>Jimgerdemannia</taxon>
    </lineage>
</organism>
<proteinExistence type="predicted"/>
<dbReference type="EMBL" id="RBNJ01000817">
    <property type="protein sequence ID" value="RUS33971.1"/>
    <property type="molecule type" value="Genomic_DNA"/>
</dbReference>
<evidence type="ECO:0000313" key="2">
    <source>
        <dbReference type="Proteomes" id="UP000274822"/>
    </source>
</evidence>
<accession>A0A433QVX2</accession>
<comment type="caution">
    <text evidence="1">The sequence shown here is derived from an EMBL/GenBank/DDBJ whole genome shotgun (WGS) entry which is preliminary data.</text>
</comment>
<protein>
    <submittedName>
        <fullName evidence="1">Uncharacterized protein</fullName>
    </submittedName>
</protein>